<accession>G8ZVR5</accession>
<dbReference type="Proteomes" id="UP000005627">
    <property type="component" value="Chromosome 5"/>
</dbReference>
<feature type="domain" description="Skg3/CAF120-like PH-like" evidence="2">
    <location>
        <begin position="196"/>
        <end position="273"/>
    </location>
</feature>
<evidence type="ECO:0000313" key="4">
    <source>
        <dbReference type="Proteomes" id="UP000005627"/>
    </source>
</evidence>
<feature type="compositionally biased region" description="Low complexity" evidence="1">
    <location>
        <begin position="1"/>
        <end position="26"/>
    </location>
</feature>
<feature type="domain" description="Skg3/CAF120-like PH-like" evidence="2">
    <location>
        <begin position="387"/>
        <end position="438"/>
    </location>
</feature>
<gene>
    <name evidence="3" type="primary">TDEL0E04660</name>
    <name evidence="3" type="ORF">TDEL_0E04660</name>
</gene>
<dbReference type="InterPro" id="IPR058155">
    <property type="entry name" value="Skg3/CAF120-like_PH"/>
</dbReference>
<dbReference type="Pfam" id="PF25381">
    <property type="entry name" value="PH_26"/>
    <property type="match status" value="2"/>
</dbReference>
<proteinExistence type="predicted"/>
<protein>
    <recommendedName>
        <fullName evidence="2">Skg3/CAF120-like PH-like domain-containing protein</fullName>
    </recommendedName>
</protein>
<feature type="compositionally biased region" description="Low complexity" evidence="1">
    <location>
        <begin position="315"/>
        <end position="350"/>
    </location>
</feature>
<dbReference type="GeneID" id="11500830"/>
<dbReference type="InParanoid" id="G8ZVR5"/>
<evidence type="ECO:0000313" key="3">
    <source>
        <dbReference type="EMBL" id="CCE92709.1"/>
    </source>
</evidence>
<name>G8ZVR5_TORDE</name>
<keyword evidence="4" id="KW-1185">Reference proteome</keyword>
<dbReference type="EMBL" id="HE616746">
    <property type="protein sequence ID" value="CCE92709.1"/>
    <property type="molecule type" value="Genomic_DNA"/>
</dbReference>
<dbReference type="AlphaFoldDB" id="G8ZVR5"/>
<dbReference type="KEGG" id="tdl:TDEL_0E04660"/>
<dbReference type="eggNOG" id="ENOG502QTIE">
    <property type="taxonomic scope" value="Eukaryota"/>
</dbReference>
<sequence length="532" mass="59992">MHLLTSLRSSVSISRQSPSPKSSSGSFPTTPIDPISEDGSFTSGSTTPAFQSLPQDLLDGMKPALVLIQAQARKKYYSWEYDPLKHEVWQMTSNERPDEFLSVHKLFLVGTNLVIEGENFERYRISLVEENDNIGRCGVEASGQVLSLNGGQMILTCTELLSLMNLEKFCLLSIFECSSIFKSITGTVISGLGLQLSDMHVILSSTFNYKDWCEVYLKEEGWVKVWCHIDKVGRKSSGDHRDGRCQIKFYRDKKSTSSKNLVCFIPDCEYVQDVFFYKDCKSHPLDVLEMGLEDFLDRLNTIKVVGNICYPQEGFSQQNRSRSSSSMSFFMNNDNRRNSTVLSSPTSSTSRLKMLSPSRGHQRKKSEVSLDSNHSRYTDIDNCITDPKGLLIRPLAHSGVHCLEAMIRMVIPMMDCTHLYGRPAHFKTERSDLESLMFGLPKLPAVDYFAKEELLLLLEPEIVIDKFPSADPSTVAMRFFTKFLADRMAQNSKRDSKLTFTHLASLAPQPQEIISVSEKLDDTTSTTSSLII</sequence>
<dbReference type="FunCoup" id="G8ZVR5">
    <property type="interactions" value="40"/>
</dbReference>
<organism evidence="3 4">
    <name type="scientific">Torulaspora delbrueckii</name>
    <name type="common">Yeast</name>
    <name type="synonym">Candida colliculosa</name>
    <dbReference type="NCBI Taxonomy" id="4950"/>
    <lineage>
        <taxon>Eukaryota</taxon>
        <taxon>Fungi</taxon>
        <taxon>Dikarya</taxon>
        <taxon>Ascomycota</taxon>
        <taxon>Saccharomycotina</taxon>
        <taxon>Saccharomycetes</taxon>
        <taxon>Saccharomycetales</taxon>
        <taxon>Saccharomycetaceae</taxon>
        <taxon>Torulaspora</taxon>
    </lineage>
</organism>
<evidence type="ECO:0000259" key="2">
    <source>
        <dbReference type="Pfam" id="PF25381"/>
    </source>
</evidence>
<reference evidence="3 4" key="1">
    <citation type="journal article" date="2011" name="Proc. Natl. Acad. Sci. U.S.A.">
        <title>Evolutionary erosion of yeast sex chromosomes by mating-type switching accidents.</title>
        <authorList>
            <person name="Gordon J.L."/>
            <person name="Armisen D."/>
            <person name="Proux-Wera E."/>
            <person name="Oheigeartaigh S.S."/>
            <person name="Byrne K.P."/>
            <person name="Wolfe K.H."/>
        </authorList>
    </citation>
    <scope>NUCLEOTIDE SEQUENCE [LARGE SCALE GENOMIC DNA]</scope>
    <source>
        <strain evidence="4">ATCC 10662 / CBS 1146 / NBRC 0425 / NCYC 2629 / NRRL Y-866</strain>
    </source>
</reference>
<dbReference type="RefSeq" id="XP_003681920.1">
    <property type="nucleotide sequence ID" value="XM_003681872.1"/>
</dbReference>
<dbReference type="OrthoDB" id="5563754at2759"/>
<evidence type="ECO:0000256" key="1">
    <source>
        <dbReference type="SAM" id="MobiDB-lite"/>
    </source>
</evidence>
<dbReference type="HOGENOM" id="CLU_017094_2_0_1"/>
<feature type="region of interest" description="Disordered" evidence="1">
    <location>
        <begin position="315"/>
        <end position="372"/>
    </location>
</feature>
<feature type="region of interest" description="Disordered" evidence="1">
    <location>
        <begin position="1"/>
        <end position="46"/>
    </location>
</feature>